<sequence length="387" mass="41448">MTFTFGEAPASVAESEGGGEVHRDMLTIGAFAKACRLSPKALRLYDELDLLRPARVDPDTGYRYYAVGQLEQARLVAWLRRLGMPLAEIREVCRLHDRDSTAAAREIRAYWARVEAQTAVRRDLAAFLVDHLTADSDESGKDTAMLELRYSAHSDTGRVRPANQDTAYAGTRLLAVADGFGPAGAPASSAAVEALRFLDTDEIPAGGVLNLLEDAVRGAAQAVRDVADGADDIGTTLTALLWTGSRLALVHIGDSRAYLLRDGELFLITHDHTVVQSMIDEGRLTPEEAVSHPQRSFLLKALTGDGATTIPDLRLHDTLPGDRYLLCSDGLTGVVPEDRILEVLASPAAPAETVQALVTAANEAGGPDNVSCVVADVVERQERAATA</sequence>
<gene>
    <name evidence="4" type="ORF">STAFG_6397</name>
</gene>
<evidence type="ECO:0000259" key="2">
    <source>
        <dbReference type="PROSITE" id="PS50937"/>
    </source>
</evidence>
<dbReference type="Pfam" id="PF13411">
    <property type="entry name" value="MerR_1"/>
    <property type="match status" value="1"/>
</dbReference>
<dbReference type="InterPro" id="IPR009061">
    <property type="entry name" value="DNA-bd_dom_put_sf"/>
</dbReference>
<dbReference type="InterPro" id="IPR036457">
    <property type="entry name" value="PPM-type-like_dom_sf"/>
</dbReference>
<keyword evidence="5" id="KW-1185">Reference proteome</keyword>
<dbReference type="Pfam" id="PF13672">
    <property type="entry name" value="PP2C_2"/>
    <property type="match status" value="1"/>
</dbReference>
<dbReference type="SMART" id="SM00331">
    <property type="entry name" value="PP2C_SIG"/>
    <property type="match status" value="1"/>
</dbReference>
<accession>S4MJ24</accession>
<dbReference type="PROSITE" id="PS00552">
    <property type="entry name" value="HTH_MERR_1"/>
    <property type="match status" value="1"/>
</dbReference>
<dbReference type="PROSITE" id="PS51746">
    <property type="entry name" value="PPM_2"/>
    <property type="match status" value="1"/>
</dbReference>
<protein>
    <submittedName>
        <fullName evidence="4">Putative PP2C-family Ser/Thr phosphatase</fullName>
    </submittedName>
</protein>
<dbReference type="GO" id="GO:0003700">
    <property type="term" value="F:DNA-binding transcription factor activity"/>
    <property type="evidence" value="ECO:0007669"/>
    <property type="project" value="InterPro"/>
</dbReference>
<evidence type="ECO:0000313" key="4">
    <source>
        <dbReference type="EMBL" id="EPJ36581.1"/>
    </source>
</evidence>
<dbReference type="Gene3D" id="1.10.1660.10">
    <property type="match status" value="1"/>
</dbReference>
<evidence type="ECO:0000259" key="3">
    <source>
        <dbReference type="PROSITE" id="PS51746"/>
    </source>
</evidence>
<dbReference type="PATRIC" id="fig|1283301.3.peg.6350"/>
<feature type="domain" description="PPM-type phosphatase" evidence="3">
    <location>
        <begin position="149"/>
        <end position="377"/>
    </location>
</feature>
<evidence type="ECO:0000313" key="5">
    <source>
        <dbReference type="Proteomes" id="UP000015001"/>
    </source>
</evidence>
<dbReference type="Proteomes" id="UP000015001">
    <property type="component" value="Unassembled WGS sequence"/>
</dbReference>
<name>S4MJ24_9ACTN</name>
<dbReference type="PANTHER" id="PTHR30204">
    <property type="entry name" value="REDOX-CYCLING DRUG-SENSING TRANSCRIPTIONAL ACTIVATOR SOXR"/>
    <property type="match status" value="1"/>
</dbReference>
<dbReference type="GO" id="GO:0003677">
    <property type="term" value="F:DNA binding"/>
    <property type="evidence" value="ECO:0007669"/>
    <property type="project" value="UniProtKB-KW"/>
</dbReference>
<keyword evidence="1" id="KW-0238">DNA-binding</keyword>
<reference evidence="4 5" key="1">
    <citation type="submission" date="2013-02" db="EMBL/GenBank/DDBJ databases">
        <title>Draft Genome Sequence of Streptomyces afghaniensis, Which Produces Compounds of the Julimycin B-Complex.</title>
        <authorList>
            <person name="Gruening B.A."/>
            <person name="Praeg A."/>
            <person name="Erxleben A."/>
            <person name="Guenther S."/>
            <person name="Fiedler H.-P."/>
            <person name="Goodfellow M."/>
            <person name="Mueller M."/>
        </authorList>
    </citation>
    <scope>NUCLEOTIDE SEQUENCE [LARGE SCALE GENOMIC DNA]</scope>
    <source>
        <strain evidence="4 5">772</strain>
    </source>
</reference>
<dbReference type="SUPFAM" id="SSF46955">
    <property type="entry name" value="Putative DNA-binding domain"/>
    <property type="match status" value="1"/>
</dbReference>
<dbReference type="EMBL" id="AOPY01001556">
    <property type="protein sequence ID" value="EPJ36581.1"/>
    <property type="molecule type" value="Genomic_DNA"/>
</dbReference>
<dbReference type="AlphaFoldDB" id="S4MJ24"/>
<dbReference type="InterPro" id="IPR047057">
    <property type="entry name" value="MerR_fam"/>
</dbReference>
<dbReference type="Gene3D" id="3.60.40.10">
    <property type="entry name" value="PPM-type phosphatase domain"/>
    <property type="match status" value="1"/>
</dbReference>
<dbReference type="HOGENOM" id="CLU_034545_3_2_11"/>
<dbReference type="InterPro" id="IPR001932">
    <property type="entry name" value="PPM-type_phosphatase-like_dom"/>
</dbReference>
<proteinExistence type="predicted"/>
<dbReference type="SMART" id="SM00422">
    <property type="entry name" value="HTH_MERR"/>
    <property type="match status" value="1"/>
</dbReference>
<evidence type="ECO:0000256" key="1">
    <source>
        <dbReference type="ARBA" id="ARBA00023125"/>
    </source>
</evidence>
<dbReference type="InterPro" id="IPR000551">
    <property type="entry name" value="MerR-type_HTH_dom"/>
</dbReference>
<comment type="caution">
    <text evidence="4">The sequence shown here is derived from an EMBL/GenBank/DDBJ whole genome shotgun (WGS) entry which is preliminary data.</text>
</comment>
<dbReference type="PANTHER" id="PTHR30204:SF97">
    <property type="entry name" value="MERR FAMILY REGULATORY PROTEIN"/>
    <property type="match status" value="1"/>
</dbReference>
<dbReference type="CDD" id="cd01107">
    <property type="entry name" value="HTH_BmrR"/>
    <property type="match status" value="1"/>
</dbReference>
<dbReference type="PROSITE" id="PS50937">
    <property type="entry name" value="HTH_MERR_2"/>
    <property type="match status" value="1"/>
</dbReference>
<feature type="domain" description="HTH merR-type" evidence="2">
    <location>
        <begin position="25"/>
        <end position="95"/>
    </location>
</feature>
<dbReference type="SMART" id="SM00332">
    <property type="entry name" value="PP2Cc"/>
    <property type="match status" value="1"/>
</dbReference>
<dbReference type="SUPFAM" id="SSF81606">
    <property type="entry name" value="PP2C-like"/>
    <property type="match status" value="1"/>
</dbReference>
<dbReference type="CDD" id="cd00143">
    <property type="entry name" value="PP2Cc"/>
    <property type="match status" value="1"/>
</dbReference>
<organism evidence="4 5">
    <name type="scientific">Streptomyces afghaniensis 772</name>
    <dbReference type="NCBI Taxonomy" id="1283301"/>
    <lineage>
        <taxon>Bacteria</taxon>
        <taxon>Bacillati</taxon>
        <taxon>Actinomycetota</taxon>
        <taxon>Actinomycetes</taxon>
        <taxon>Kitasatosporales</taxon>
        <taxon>Streptomycetaceae</taxon>
        <taxon>Streptomyces</taxon>
    </lineage>
</organism>